<name>A0AA39R9N0_9LECA</name>
<evidence type="ECO:0000313" key="1">
    <source>
        <dbReference type="EMBL" id="KAK0516350.1"/>
    </source>
</evidence>
<dbReference type="AlphaFoldDB" id="A0AA39R9N0"/>
<comment type="caution">
    <text evidence="1">The sequence shown here is derived from an EMBL/GenBank/DDBJ whole genome shotgun (WGS) entry which is preliminary data.</text>
</comment>
<dbReference type="EMBL" id="JAFEKC020000002">
    <property type="protein sequence ID" value="KAK0516350.1"/>
    <property type="molecule type" value="Genomic_DNA"/>
</dbReference>
<proteinExistence type="predicted"/>
<reference evidence="1" key="1">
    <citation type="submission" date="2023-03" db="EMBL/GenBank/DDBJ databases">
        <title>Complete genome of Cladonia borealis.</title>
        <authorList>
            <person name="Park H."/>
        </authorList>
    </citation>
    <scope>NUCLEOTIDE SEQUENCE</scope>
    <source>
        <strain evidence="1">ANT050790</strain>
    </source>
</reference>
<protein>
    <submittedName>
        <fullName evidence="1">Uncharacterized protein</fullName>
    </submittedName>
</protein>
<dbReference type="Proteomes" id="UP001166286">
    <property type="component" value="Unassembled WGS sequence"/>
</dbReference>
<keyword evidence="2" id="KW-1185">Reference proteome</keyword>
<accession>A0AA39R9N0</accession>
<gene>
    <name evidence="1" type="ORF">JMJ35_000953</name>
</gene>
<organism evidence="1 2">
    <name type="scientific">Cladonia borealis</name>
    <dbReference type="NCBI Taxonomy" id="184061"/>
    <lineage>
        <taxon>Eukaryota</taxon>
        <taxon>Fungi</taxon>
        <taxon>Dikarya</taxon>
        <taxon>Ascomycota</taxon>
        <taxon>Pezizomycotina</taxon>
        <taxon>Lecanoromycetes</taxon>
        <taxon>OSLEUM clade</taxon>
        <taxon>Lecanoromycetidae</taxon>
        <taxon>Lecanorales</taxon>
        <taxon>Lecanorineae</taxon>
        <taxon>Cladoniaceae</taxon>
        <taxon>Cladonia</taxon>
    </lineage>
</organism>
<sequence>MSPVVSIIERAHLAASGEDEDKPLPGVGLTYTGFFVEPSGRLILTKLEAGYLWPSPIRQMPRPPSENEKR</sequence>
<evidence type="ECO:0000313" key="2">
    <source>
        <dbReference type="Proteomes" id="UP001166286"/>
    </source>
</evidence>